<dbReference type="EMBL" id="BK015491">
    <property type="protein sequence ID" value="DAE09658.1"/>
    <property type="molecule type" value="Genomic_DNA"/>
</dbReference>
<evidence type="ECO:0000313" key="1">
    <source>
        <dbReference type="EMBL" id="DAE09658.1"/>
    </source>
</evidence>
<reference evidence="1" key="1">
    <citation type="journal article" date="2021" name="Proc. Natl. Acad. Sci. U.S.A.">
        <title>A Catalog of Tens of Thousands of Viruses from Human Metagenomes Reveals Hidden Associations with Chronic Diseases.</title>
        <authorList>
            <person name="Tisza M.J."/>
            <person name="Buck C.B."/>
        </authorList>
    </citation>
    <scope>NUCLEOTIDE SEQUENCE</scope>
    <source>
        <strain evidence="1">CtjhW4</strain>
    </source>
</reference>
<accession>A0A8S5PS05</accession>
<proteinExistence type="predicted"/>
<protein>
    <submittedName>
        <fullName evidence="1">Uncharacterized protein</fullName>
    </submittedName>
</protein>
<name>A0A8S5PS05_9CAUD</name>
<sequence>MSQRDDEKLQSQIDHMRNCLEVVKSGVLNLQGKTFKQECRKVLGNEETLSIEEFERIQADHDVYNSLGGNHDGDSLFELVEHKYKNKLQ</sequence>
<organism evidence="1">
    <name type="scientific">Myoviridae sp. ctjhW4</name>
    <dbReference type="NCBI Taxonomy" id="2825162"/>
    <lineage>
        <taxon>Viruses</taxon>
        <taxon>Duplodnaviria</taxon>
        <taxon>Heunggongvirae</taxon>
        <taxon>Uroviricota</taxon>
        <taxon>Caudoviricetes</taxon>
    </lineage>
</organism>